<feature type="chain" id="PRO_5045305194" description="Dihydrolipoamide dehydrogenase" evidence="1">
    <location>
        <begin position="22"/>
        <end position="165"/>
    </location>
</feature>
<organism evidence="2 3">
    <name type="scientific">Flavobacterium litorale</name>
    <dbReference type="NCBI Taxonomy" id="2856519"/>
    <lineage>
        <taxon>Bacteria</taxon>
        <taxon>Pseudomonadati</taxon>
        <taxon>Bacteroidota</taxon>
        <taxon>Flavobacteriia</taxon>
        <taxon>Flavobacteriales</taxon>
        <taxon>Flavobacteriaceae</taxon>
        <taxon>Flavobacterium</taxon>
    </lineage>
</organism>
<evidence type="ECO:0008006" key="4">
    <source>
        <dbReference type="Google" id="ProtNLM"/>
    </source>
</evidence>
<sequence length="165" mass="18549">MKRIFLLLSVVSTLVFTSCNNDDDIIDTDTISEVFEVPNVNFIADGDFTVTIPLEPQIFTSDVVLVYRLSGTDPLGDDIWEQIPTTYFLDEGTLDYFTDFSRNSVSIYLDAEFDPLLRQDFSLNQVFRIVIVPGFFSNSVDVSDYDAVMNALNTSGNGVQVIETR</sequence>
<accession>A0ABX8V5Q7</accession>
<evidence type="ECO:0000313" key="3">
    <source>
        <dbReference type="Proteomes" id="UP000825381"/>
    </source>
</evidence>
<dbReference type="EMBL" id="CP080429">
    <property type="protein sequence ID" value="QYJ68161.1"/>
    <property type="molecule type" value="Genomic_DNA"/>
</dbReference>
<keyword evidence="3" id="KW-1185">Reference proteome</keyword>
<dbReference type="PROSITE" id="PS51257">
    <property type="entry name" value="PROKAR_LIPOPROTEIN"/>
    <property type="match status" value="1"/>
</dbReference>
<evidence type="ECO:0000313" key="2">
    <source>
        <dbReference type="EMBL" id="QYJ68161.1"/>
    </source>
</evidence>
<feature type="signal peptide" evidence="1">
    <location>
        <begin position="1"/>
        <end position="21"/>
    </location>
</feature>
<name>A0ABX8V5Q7_9FLAO</name>
<protein>
    <recommendedName>
        <fullName evidence="4">Dihydrolipoamide dehydrogenase</fullName>
    </recommendedName>
</protein>
<gene>
    <name evidence="2" type="ORF">K1I41_11630</name>
</gene>
<keyword evidence="1" id="KW-0732">Signal</keyword>
<reference evidence="2 3" key="1">
    <citation type="submission" date="2021-07" db="EMBL/GenBank/DDBJ databases">
        <title>Flavobacterium WSW3-B6 sp.nov, isolated from seaweed.</title>
        <authorList>
            <person name="Muhammad N."/>
            <person name="Ho H."/>
            <person name="Lee Y.-J."/>
            <person name="Nguyen T."/>
            <person name="Ho J."/>
            <person name="Kim S.-G."/>
        </authorList>
    </citation>
    <scope>NUCLEOTIDE SEQUENCE [LARGE SCALE GENOMIC DNA]</scope>
    <source>
        <strain evidence="2 3">WSW3-B6</strain>
    </source>
</reference>
<proteinExistence type="predicted"/>
<dbReference type="Proteomes" id="UP000825381">
    <property type="component" value="Chromosome"/>
</dbReference>
<dbReference type="RefSeq" id="WP_220640505.1">
    <property type="nucleotide sequence ID" value="NZ_CP080429.1"/>
</dbReference>
<evidence type="ECO:0000256" key="1">
    <source>
        <dbReference type="SAM" id="SignalP"/>
    </source>
</evidence>